<organism evidence="2">
    <name type="scientific">uncultured Rubrobacteraceae bacterium</name>
    <dbReference type="NCBI Taxonomy" id="349277"/>
    <lineage>
        <taxon>Bacteria</taxon>
        <taxon>Bacillati</taxon>
        <taxon>Actinomycetota</taxon>
        <taxon>Rubrobacteria</taxon>
        <taxon>Rubrobacterales</taxon>
        <taxon>Rubrobacteraceae</taxon>
        <taxon>environmental samples</taxon>
    </lineage>
</organism>
<dbReference type="AlphaFoldDB" id="A0A6J4R850"/>
<protein>
    <submittedName>
        <fullName evidence="2">Uncharacterized protein</fullName>
    </submittedName>
</protein>
<accession>A0A6J4R850</accession>
<proteinExistence type="predicted"/>
<feature type="region of interest" description="Disordered" evidence="1">
    <location>
        <begin position="1"/>
        <end position="40"/>
    </location>
</feature>
<name>A0A6J4R850_9ACTN</name>
<reference evidence="2" key="1">
    <citation type="submission" date="2020-02" db="EMBL/GenBank/DDBJ databases">
        <authorList>
            <person name="Meier V. D."/>
        </authorList>
    </citation>
    <scope>NUCLEOTIDE SEQUENCE</scope>
    <source>
        <strain evidence="2">AVDCRST_MAG02</strain>
    </source>
</reference>
<feature type="non-terminal residue" evidence="2">
    <location>
        <position position="1"/>
    </location>
</feature>
<evidence type="ECO:0000256" key="1">
    <source>
        <dbReference type="SAM" id="MobiDB-lite"/>
    </source>
</evidence>
<feature type="non-terminal residue" evidence="2">
    <location>
        <position position="40"/>
    </location>
</feature>
<evidence type="ECO:0000313" key="2">
    <source>
        <dbReference type="EMBL" id="CAA9466901.1"/>
    </source>
</evidence>
<gene>
    <name evidence="2" type="ORF">AVDCRST_MAG02-3210</name>
</gene>
<dbReference type="EMBL" id="CADCVH010000098">
    <property type="protein sequence ID" value="CAA9466901.1"/>
    <property type="molecule type" value="Genomic_DNA"/>
</dbReference>
<sequence>AATDPVVGRGPASPRWPGPAGNARAVDPLPGLGGHESRFL</sequence>